<dbReference type="NCBIfam" id="TIGR02937">
    <property type="entry name" value="sigma70-ECF"/>
    <property type="match status" value="1"/>
</dbReference>
<dbReference type="RefSeq" id="WP_327788558.1">
    <property type="nucleotide sequence ID" value="NZ_JARGEQ010000073.1"/>
</dbReference>
<dbReference type="SUPFAM" id="SSF88659">
    <property type="entry name" value="Sigma3 and sigma4 domains of RNA polymerase sigma factors"/>
    <property type="match status" value="1"/>
</dbReference>
<dbReference type="Gene3D" id="1.10.1740.10">
    <property type="match status" value="1"/>
</dbReference>
<evidence type="ECO:0000256" key="4">
    <source>
        <dbReference type="ARBA" id="ARBA00023163"/>
    </source>
</evidence>
<comment type="similarity">
    <text evidence="1">Belongs to the sigma-70 factor family. ECF subfamily.</text>
</comment>
<dbReference type="SUPFAM" id="SSF88946">
    <property type="entry name" value="Sigma2 domain of RNA polymerase sigma factors"/>
    <property type="match status" value="1"/>
</dbReference>
<dbReference type="InterPro" id="IPR036388">
    <property type="entry name" value="WH-like_DNA-bd_sf"/>
</dbReference>
<feature type="domain" description="RNA polymerase sigma factor 70 region 4 type 2" evidence="6">
    <location>
        <begin position="146"/>
        <end position="198"/>
    </location>
</feature>
<dbReference type="NCBIfam" id="NF008888">
    <property type="entry name" value="PRK11922.1"/>
    <property type="match status" value="1"/>
</dbReference>
<dbReference type="Gene3D" id="1.10.10.10">
    <property type="entry name" value="Winged helix-like DNA-binding domain superfamily/Winged helix DNA-binding domain"/>
    <property type="match status" value="1"/>
</dbReference>
<evidence type="ECO:0000256" key="2">
    <source>
        <dbReference type="ARBA" id="ARBA00023015"/>
    </source>
</evidence>
<dbReference type="InterPro" id="IPR014284">
    <property type="entry name" value="RNA_pol_sigma-70_dom"/>
</dbReference>
<dbReference type="GO" id="GO:0016987">
    <property type="term" value="F:sigma factor activity"/>
    <property type="evidence" value="ECO:0007669"/>
    <property type="project" value="UniProtKB-KW"/>
</dbReference>
<dbReference type="CDD" id="cd06171">
    <property type="entry name" value="Sigma70_r4"/>
    <property type="match status" value="1"/>
</dbReference>
<reference evidence="7 8" key="1">
    <citation type="submission" date="2023-03" db="EMBL/GenBank/DDBJ databases">
        <title>YIM 152171 draft genome.</title>
        <authorList>
            <person name="Yang Z."/>
        </authorList>
    </citation>
    <scope>NUCLEOTIDE SEQUENCE [LARGE SCALE GENOMIC DNA]</scope>
    <source>
        <strain evidence="7 8">YIM 152171</strain>
    </source>
</reference>
<proteinExistence type="inferred from homology"/>
<organism evidence="7 8">
    <name type="scientific">Marinimicrococcus flavescens</name>
    <dbReference type="NCBI Taxonomy" id="3031815"/>
    <lineage>
        <taxon>Bacteria</taxon>
        <taxon>Pseudomonadati</taxon>
        <taxon>Pseudomonadota</taxon>
        <taxon>Alphaproteobacteria</taxon>
        <taxon>Geminicoccales</taxon>
        <taxon>Geminicoccaceae</taxon>
        <taxon>Marinimicrococcus</taxon>
    </lineage>
</organism>
<sequence length="250" mass="27714">MTQPLPEQDLPDRASDAAAADLELAGRIRAGDAAAFELVMRRHNRRLFRLARSVLGNAAEAEDVVQETWLRAYAHLGEFTGAGGLAPWLGRIALNEALGRLRRRGRVVSLDEHRDGGETALMRRIETMSMQQPDPERLAGSAELRRVLEAAIDALPDEFRTVFVLRAIEEMSVAETAATLSLRPETVKTRFHRARRRLQEALGARLDLLARGSFEFGGAHCDRVVATVLARLRPALDAAAARRTIRQPTR</sequence>
<dbReference type="PANTHER" id="PTHR43133">
    <property type="entry name" value="RNA POLYMERASE ECF-TYPE SIGMA FACTO"/>
    <property type="match status" value="1"/>
</dbReference>
<comment type="caution">
    <text evidence="7">The sequence shown here is derived from an EMBL/GenBank/DDBJ whole genome shotgun (WGS) entry which is preliminary data.</text>
</comment>
<evidence type="ECO:0000256" key="3">
    <source>
        <dbReference type="ARBA" id="ARBA00023082"/>
    </source>
</evidence>
<keyword evidence="2" id="KW-0805">Transcription regulation</keyword>
<dbReference type="Proteomes" id="UP001301140">
    <property type="component" value="Unassembled WGS sequence"/>
</dbReference>
<evidence type="ECO:0000259" key="5">
    <source>
        <dbReference type="Pfam" id="PF04542"/>
    </source>
</evidence>
<protein>
    <submittedName>
        <fullName evidence="7">RNA polymerase sigma factor</fullName>
    </submittedName>
</protein>
<evidence type="ECO:0000256" key="1">
    <source>
        <dbReference type="ARBA" id="ARBA00010641"/>
    </source>
</evidence>
<evidence type="ECO:0000259" key="6">
    <source>
        <dbReference type="Pfam" id="PF08281"/>
    </source>
</evidence>
<dbReference type="GO" id="GO:0003677">
    <property type="term" value="F:DNA binding"/>
    <property type="evidence" value="ECO:0007669"/>
    <property type="project" value="InterPro"/>
</dbReference>
<gene>
    <name evidence="7" type="ORF">PZ740_07070</name>
</gene>
<feature type="domain" description="RNA polymerase sigma-70 region 2" evidence="5">
    <location>
        <begin position="40"/>
        <end position="106"/>
    </location>
</feature>
<dbReference type="EMBL" id="JARGEQ010000073">
    <property type="protein sequence ID" value="MDF1586142.1"/>
    <property type="molecule type" value="Genomic_DNA"/>
</dbReference>
<name>A0AAP3V324_9PROT</name>
<keyword evidence="8" id="KW-1185">Reference proteome</keyword>
<dbReference type="InterPro" id="IPR039425">
    <property type="entry name" value="RNA_pol_sigma-70-like"/>
</dbReference>
<dbReference type="InterPro" id="IPR013324">
    <property type="entry name" value="RNA_pol_sigma_r3/r4-like"/>
</dbReference>
<dbReference type="InterPro" id="IPR007627">
    <property type="entry name" value="RNA_pol_sigma70_r2"/>
</dbReference>
<dbReference type="PANTHER" id="PTHR43133:SF51">
    <property type="entry name" value="RNA POLYMERASE SIGMA FACTOR"/>
    <property type="match status" value="1"/>
</dbReference>
<evidence type="ECO:0000313" key="7">
    <source>
        <dbReference type="EMBL" id="MDF1586142.1"/>
    </source>
</evidence>
<dbReference type="Pfam" id="PF04542">
    <property type="entry name" value="Sigma70_r2"/>
    <property type="match status" value="1"/>
</dbReference>
<dbReference type="InterPro" id="IPR013249">
    <property type="entry name" value="RNA_pol_sigma70_r4_t2"/>
</dbReference>
<keyword evidence="4" id="KW-0804">Transcription</keyword>
<dbReference type="GO" id="GO:0006352">
    <property type="term" value="P:DNA-templated transcription initiation"/>
    <property type="evidence" value="ECO:0007669"/>
    <property type="project" value="InterPro"/>
</dbReference>
<evidence type="ECO:0000313" key="8">
    <source>
        <dbReference type="Proteomes" id="UP001301140"/>
    </source>
</evidence>
<keyword evidence="3" id="KW-0731">Sigma factor</keyword>
<dbReference type="AlphaFoldDB" id="A0AAP3V324"/>
<dbReference type="Pfam" id="PF08281">
    <property type="entry name" value="Sigma70_r4_2"/>
    <property type="match status" value="1"/>
</dbReference>
<accession>A0AAP3V324</accession>
<dbReference type="InterPro" id="IPR013325">
    <property type="entry name" value="RNA_pol_sigma_r2"/>
</dbReference>